<protein>
    <submittedName>
        <fullName evidence="7">RTA1 like protein-domain-containing protein</fullName>
    </submittedName>
</protein>
<dbReference type="PANTHER" id="PTHR31465:SF33">
    <property type="entry name" value="DOMAIN PROTEIN, PUTATIVE (AFU_ORTHOLOGUE AFUA_5G01310)-RELATED"/>
    <property type="match status" value="1"/>
</dbReference>
<feature type="transmembrane region" description="Helical" evidence="6">
    <location>
        <begin position="20"/>
        <end position="39"/>
    </location>
</feature>
<evidence type="ECO:0000313" key="7">
    <source>
        <dbReference type="EMBL" id="KAG9229966.1"/>
    </source>
</evidence>
<reference evidence="7" key="1">
    <citation type="journal article" date="2021" name="IMA Fungus">
        <title>Genomic characterization of three marine fungi, including Emericellopsis atlantica sp. nov. with signatures of a generalist lifestyle and marine biomass degradation.</title>
        <authorList>
            <person name="Hagestad O.C."/>
            <person name="Hou L."/>
            <person name="Andersen J.H."/>
            <person name="Hansen E.H."/>
            <person name="Altermark B."/>
            <person name="Li C."/>
            <person name="Kuhnert E."/>
            <person name="Cox R.J."/>
            <person name="Crous P.W."/>
            <person name="Spatafora J.W."/>
            <person name="Lail K."/>
            <person name="Amirebrahimi M."/>
            <person name="Lipzen A."/>
            <person name="Pangilinan J."/>
            <person name="Andreopoulos W."/>
            <person name="Hayes R.D."/>
            <person name="Ng V."/>
            <person name="Grigoriev I.V."/>
            <person name="Jackson S.A."/>
            <person name="Sutton T.D.S."/>
            <person name="Dobson A.D.W."/>
            <person name="Rama T."/>
        </authorList>
    </citation>
    <scope>NUCLEOTIDE SEQUENCE</scope>
    <source>
        <strain evidence="7">TRa018bII</strain>
    </source>
</reference>
<comment type="subcellular location">
    <subcellularLocation>
        <location evidence="1">Membrane</location>
        <topology evidence="1">Multi-pass membrane protein</topology>
    </subcellularLocation>
</comment>
<keyword evidence="4 6" id="KW-0472">Membrane</keyword>
<evidence type="ECO:0000256" key="2">
    <source>
        <dbReference type="ARBA" id="ARBA00022692"/>
    </source>
</evidence>
<organism evidence="7 8">
    <name type="scientific">Amylocarpus encephaloides</name>
    <dbReference type="NCBI Taxonomy" id="45428"/>
    <lineage>
        <taxon>Eukaryota</taxon>
        <taxon>Fungi</taxon>
        <taxon>Dikarya</taxon>
        <taxon>Ascomycota</taxon>
        <taxon>Pezizomycotina</taxon>
        <taxon>Leotiomycetes</taxon>
        <taxon>Helotiales</taxon>
        <taxon>Helotiales incertae sedis</taxon>
        <taxon>Amylocarpus</taxon>
    </lineage>
</organism>
<gene>
    <name evidence="7" type="ORF">BJ875DRAFT_172212</name>
</gene>
<comment type="caution">
    <text evidence="7">The sequence shown here is derived from an EMBL/GenBank/DDBJ whole genome shotgun (WGS) entry which is preliminary data.</text>
</comment>
<accession>A0A9P8C299</accession>
<evidence type="ECO:0000256" key="4">
    <source>
        <dbReference type="ARBA" id="ARBA00023136"/>
    </source>
</evidence>
<proteinExistence type="predicted"/>
<feature type="transmembrane region" description="Helical" evidence="6">
    <location>
        <begin position="197"/>
        <end position="220"/>
    </location>
</feature>
<dbReference type="PANTHER" id="PTHR31465">
    <property type="entry name" value="PROTEIN RTA1-RELATED"/>
    <property type="match status" value="1"/>
</dbReference>
<feature type="transmembrane region" description="Helical" evidence="6">
    <location>
        <begin position="76"/>
        <end position="99"/>
    </location>
</feature>
<evidence type="ECO:0000256" key="3">
    <source>
        <dbReference type="ARBA" id="ARBA00022989"/>
    </source>
</evidence>
<dbReference type="InterPro" id="IPR007568">
    <property type="entry name" value="RTA1"/>
</dbReference>
<dbReference type="EMBL" id="MU251714">
    <property type="protein sequence ID" value="KAG9229966.1"/>
    <property type="molecule type" value="Genomic_DNA"/>
</dbReference>
<dbReference type="Proteomes" id="UP000824998">
    <property type="component" value="Unassembled WGS sequence"/>
</dbReference>
<dbReference type="GO" id="GO:0016020">
    <property type="term" value="C:membrane"/>
    <property type="evidence" value="ECO:0007669"/>
    <property type="project" value="UniProtKB-SubCell"/>
</dbReference>
<feature type="region of interest" description="Disordered" evidence="5">
    <location>
        <begin position="275"/>
        <end position="296"/>
    </location>
</feature>
<dbReference type="AlphaFoldDB" id="A0A9P8C299"/>
<feature type="transmembrane region" description="Helical" evidence="6">
    <location>
        <begin position="119"/>
        <end position="142"/>
    </location>
</feature>
<feature type="transmembrane region" description="Helical" evidence="6">
    <location>
        <begin position="46"/>
        <end position="64"/>
    </location>
</feature>
<name>A0A9P8C299_9HELO</name>
<evidence type="ECO:0000313" key="8">
    <source>
        <dbReference type="Proteomes" id="UP000824998"/>
    </source>
</evidence>
<evidence type="ECO:0000256" key="5">
    <source>
        <dbReference type="SAM" id="MobiDB-lite"/>
    </source>
</evidence>
<evidence type="ECO:0000256" key="6">
    <source>
        <dbReference type="SAM" id="Phobius"/>
    </source>
</evidence>
<keyword evidence="3 6" id="KW-1133">Transmembrane helix</keyword>
<keyword evidence="2 6" id="KW-0812">Transmembrane</keyword>
<sequence>MSSNNSTEEFQLYHYEPNQSLSLACAALFGISTIIHLVIMIRKKTWFYSALLVGAFMMTIGYIVRYMSARSPHNTGIYAIQFLLIMLAPSLYAATMYMLFGRLVIFVNNPSASIIRPQWVTKIFVTGDVISFVVQMAGGGMMSSDNLASIGQTIMMIGLASQLAFFGFFLVIAITFRARMLKQYPGAIPSARGKESWYGLLALLLLGAGLVIFRCIFRLFEFGLGRDGELQTREVYVYVFDTLPMFFVQVLFHFKHAGNVFGTQLVEDSVMMGAVDPSDSENQKGHRNQDSLSPLM</sequence>
<feature type="transmembrane region" description="Helical" evidence="6">
    <location>
        <begin position="154"/>
        <end position="176"/>
    </location>
</feature>
<dbReference type="Pfam" id="PF04479">
    <property type="entry name" value="RTA1"/>
    <property type="match status" value="1"/>
</dbReference>
<dbReference type="OrthoDB" id="3358017at2759"/>
<keyword evidence="8" id="KW-1185">Reference proteome</keyword>
<evidence type="ECO:0000256" key="1">
    <source>
        <dbReference type="ARBA" id="ARBA00004141"/>
    </source>
</evidence>